<reference evidence="2 3" key="1">
    <citation type="journal article" date="2013" name="Biodegradation">
        <title>Quantitative proteomic analysis of ibuprofen-degrading Patulibacter sp. strain I11.</title>
        <authorList>
            <person name="Almeida B."/>
            <person name="Kjeldal H."/>
            <person name="Lolas I."/>
            <person name="Knudsen A.D."/>
            <person name="Carvalho G."/>
            <person name="Nielsen K.L."/>
            <person name="Barreto Crespo M.T."/>
            <person name="Stensballe A."/>
            <person name="Nielsen J.L."/>
        </authorList>
    </citation>
    <scope>NUCLEOTIDE SEQUENCE [LARGE SCALE GENOMIC DNA]</scope>
    <source>
        <strain evidence="2 3">I11</strain>
    </source>
</reference>
<evidence type="ECO:0000259" key="1">
    <source>
        <dbReference type="Pfam" id="PF00561"/>
    </source>
</evidence>
<dbReference type="AlphaFoldDB" id="H0EBC0"/>
<dbReference type="Gene3D" id="3.40.50.1820">
    <property type="entry name" value="alpha/beta hydrolase"/>
    <property type="match status" value="1"/>
</dbReference>
<dbReference type="InterPro" id="IPR000073">
    <property type="entry name" value="AB_hydrolase_1"/>
</dbReference>
<dbReference type="EMBL" id="AGUD01000306">
    <property type="protein sequence ID" value="EHN08996.1"/>
    <property type="molecule type" value="Genomic_DNA"/>
</dbReference>
<dbReference type="Proteomes" id="UP000005143">
    <property type="component" value="Unassembled WGS sequence"/>
</dbReference>
<dbReference type="SUPFAM" id="SSF53474">
    <property type="entry name" value="alpha/beta-Hydrolases"/>
    <property type="match status" value="1"/>
</dbReference>
<sequence>MSTVAGLPRPGDLPLATQLAYRATVASDYALRTGLASVLAGAVLPAAATDLRRQERRRLEFYAELAAAGDPTAVFLPPERVDVVAAPGRGPGVPGGRVELLRFASPYVARNPALRRDYARHLNNATARAQHWRHEDGPRPTLCVIHGFGASPAWFNSAFFSLQRFFAEGWDVALYTLPFHGSRRGRWAPVNGVELFAHGMAHFSEAILHAIHDFRALLDHLQAQGAPRIGVTGLSLGGYTSALAAAVDPRLDFAIPNAAVTSLPPLLNGWFPANLAGAAARTVGGVPRELLEQALLVHGPLHYPALLPRERLMIVAGLGDRLAPPSQSVLLWEHWRQPQLHWFPGSHVLHLGRERYLSAMRELIDGAAPAAPTTATEDDR</sequence>
<evidence type="ECO:0000313" key="2">
    <source>
        <dbReference type="EMBL" id="EHN08996.1"/>
    </source>
</evidence>
<protein>
    <recommendedName>
        <fullName evidence="1">AB hydrolase-1 domain-containing protein</fullName>
    </recommendedName>
</protein>
<evidence type="ECO:0000313" key="3">
    <source>
        <dbReference type="Proteomes" id="UP000005143"/>
    </source>
</evidence>
<dbReference type="Pfam" id="PF00561">
    <property type="entry name" value="Abhydrolase_1"/>
    <property type="match status" value="1"/>
</dbReference>
<organism evidence="2 3">
    <name type="scientific">Patulibacter medicamentivorans</name>
    <dbReference type="NCBI Taxonomy" id="1097667"/>
    <lineage>
        <taxon>Bacteria</taxon>
        <taxon>Bacillati</taxon>
        <taxon>Actinomycetota</taxon>
        <taxon>Thermoleophilia</taxon>
        <taxon>Solirubrobacterales</taxon>
        <taxon>Patulibacteraceae</taxon>
        <taxon>Patulibacter</taxon>
    </lineage>
</organism>
<dbReference type="PANTHER" id="PTHR13617:SF14">
    <property type="entry name" value="PROTEIN ABHD18"/>
    <property type="match status" value="1"/>
</dbReference>
<dbReference type="InterPro" id="IPR029058">
    <property type="entry name" value="AB_hydrolase_fold"/>
</dbReference>
<dbReference type="PANTHER" id="PTHR13617">
    <property type="entry name" value="PROTEIN ABHD18"/>
    <property type="match status" value="1"/>
</dbReference>
<accession>H0EBC0</accession>
<dbReference type="PATRIC" id="fig|1097667.3.peg.4114"/>
<gene>
    <name evidence="2" type="ORF">PAI11_41490</name>
</gene>
<dbReference type="RefSeq" id="WP_007578845.1">
    <property type="nucleotide sequence ID" value="NZ_AGUD01000306.1"/>
</dbReference>
<comment type="caution">
    <text evidence="2">The sequence shown here is derived from an EMBL/GenBank/DDBJ whole genome shotgun (WGS) entry which is preliminary data.</text>
</comment>
<proteinExistence type="predicted"/>
<name>H0EBC0_9ACTN</name>
<feature type="domain" description="AB hydrolase-1" evidence="1">
    <location>
        <begin position="140"/>
        <end position="249"/>
    </location>
</feature>
<dbReference type="GO" id="GO:0003824">
    <property type="term" value="F:catalytic activity"/>
    <property type="evidence" value="ECO:0007669"/>
    <property type="project" value="UniProtKB-ARBA"/>
</dbReference>
<dbReference type="OrthoDB" id="5416778at2"/>
<keyword evidence="3" id="KW-1185">Reference proteome</keyword>